<dbReference type="KEGG" id="dvn:HQ394_03450"/>
<organism evidence="2 3">
    <name type="scientific">Defluviicoccus vanus</name>
    <dbReference type="NCBI Taxonomy" id="111831"/>
    <lineage>
        <taxon>Bacteria</taxon>
        <taxon>Pseudomonadati</taxon>
        <taxon>Pseudomonadota</taxon>
        <taxon>Alphaproteobacteria</taxon>
        <taxon>Rhodospirillales</taxon>
        <taxon>Rhodospirillaceae</taxon>
        <taxon>Defluviicoccus</taxon>
    </lineage>
</organism>
<evidence type="ECO:0000313" key="3">
    <source>
        <dbReference type="Proteomes" id="UP000516369"/>
    </source>
</evidence>
<evidence type="ECO:0008006" key="4">
    <source>
        <dbReference type="Google" id="ProtNLM"/>
    </source>
</evidence>
<dbReference type="EMBL" id="CP053923">
    <property type="protein sequence ID" value="QNT68596.1"/>
    <property type="molecule type" value="Genomic_DNA"/>
</dbReference>
<name>A0A7H1MYR0_9PROT</name>
<evidence type="ECO:0000256" key="1">
    <source>
        <dbReference type="SAM" id="MobiDB-lite"/>
    </source>
</evidence>
<keyword evidence="3" id="KW-1185">Reference proteome</keyword>
<gene>
    <name evidence="2" type="ORF">HQ394_03450</name>
</gene>
<evidence type="ECO:0000313" key="2">
    <source>
        <dbReference type="EMBL" id="QNT68596.1"/>
    </source>
</evidence>
<dbReference type="Proteomes" id="UP000516369">
    <property type="component" value="Chromosome"/>
</dbReference>
<dbReference type="AlphaFoldDB" id="A0A7H1MYR0"/>
<accession>A0A7H1MYR0</accession>
<proteinExistence type="predicted"/>
<feature type="region of interest" description="Disordered" evidence="1">
    <location>
        <begin position="264"/>
        <end position="284"/>
    </location>
</feature>
<protein>
    <recommendedName>
        <fullName evidence="4">Abortive infection family protein</fullName>
    </recommendedName>
</protein>
<sequence length="284" mass="32273">MSDRLRTRLWKTVEQYDERFYYQPDPNDNWKECTSYINEMVPQLPRLLGVDQLRIRNKANGSWESCSLRDYSLRGYPSFMFDVIEVFYTFLSDARCGDFSKDINDSMIDFRCPWRLSDGEFFEVDSEFFHLLLDNSADFLRAAGFEGALDEFRKARSDLSVGDTKDAIHKANNSFESTLKAILGTAGTANDLCKKFQKNGFLDDVPAEARPVIVNLLTGLSFLRHKLGGHGQGPEVVQVPTPYAQLAVTLAGAFNLFAVQQHLQKQPKPETRSPSPCLDTEIPF</sequence>
<reference evidence="2 3" key="1">
    <citation type="submission" date="2020-05" db="EMBL/GenBank/DDBJ databases">
        <title>Complete closed genome sequence of Defluviicoccus vanus.</title>
        <authorList>
            <person name="Bessarab I."/>
            <person name="Arumugam K."/>
            <person name="Maszenan A.M."/>
            <person name="Seviour R.J."/>
            <person name="Williams R.B."/>
        </authorList>
    </citation>
    <scope>NUCLEOTIDE SEQUENCE [LARGE SCALE GENOMIC DNA]</scope>
    <source>
        <strain evidence="2 3">Ben 114</strain>
    </source>
</reference>